<dbReference type="GO" id="GO:0071211">
    <property type="term" value="P:protein targeting to vacuole involved in autophagy"/>
    <property type="evidence" value="ECO:0007669"/>
    <property type="project" value="EnsemblFungi"/>
</dbReference>
<evidence type="ECO:0000256" key="3">
    <source>
        <dbReference type="ARBA" id="ARBA00023006"/>
    </source>
</evidence>
<evidence type="ECO:0000256" key="5">
    <source>
        <dbReference type="ARBA" id="ARBA00023288"/>
    </source>
</evidence>
<keyword evidence="9" id="KW-1185">Reference proteome</keyword>
<dbReference type="SUPFAM" id="SSF54236">
    <property type="entry name" value="Ubiquitin-like"/>
    <property type="match status" value="1"/>
</dbReference>
<dbReference type="GO" id="GO:0061025">
    <property type="term" value="P:membrane fusion"/>
    <property type="evidence" value="ECO:0007669"/>
    <property type="project" value="EnsemblFungi"/>
</dbReference>
<dbReference type="GO" id="GO:0061709">
    <property type="term" value="P:reticulophagy"/>
    <property type="evidence" value="ECO:0007669"/>
    <property type="project" value="EnsemblFungi"/>
</dbReference>
<dbReference type="GO" id="GO:0006888">
    <property type="term" value="P:endoplasmic reticulum to Golgi vesicle-mediated transport"/>
    <property type="evidence" value="ECO:0007669"/>
    <property type="project" value="EnsemblFungi"/>
</dbReference>
<evidence type="ECO:0000256" key="6">
    <source>
        <dbReference type="ARBA" id="ARBA00023329"/>
    </source>
</evidence>
<dbReference type="GO" id="GO:0031503">
    <property type="term" value="P:protein-containing complex localization"/>
    <property type="evidence" value="ECO:0007669"/>
    <property type="project" value="EnsemblFungi"/>
</dbReference>
<dbReference type="GO" id="GO:0000422">
    <property type="term" value="P:autophagy of mitochondrion"/>
    <property type="evidence" value="ECO:0007669"/>
    <property type="project" value="EnsemblFungi"/>
</dbReference>
<dbReference type="EMBL" id="MCOG01000232">
    <property type="protein sequence ID" value="ORY23604.1"/>
    <property type="molecule type" value="Genomic_DNA"/>
</dbReference>
<dbReference type="GO" id="GO:0005829">
    <property type="term" value="C:cytosol"/>
    <property type="evidence" value="ECO:0007669"/>
    <property type="project" value="EnsemblFungi"/>
</dbReference>
<dbReference type="GO" id="GO:0000329">
    <property type="term" value="C:fungal-type vacuole membrane"/>
    <property type="evidence" value="ECO:0007669"/>
    <property type="project" value="EnsemblFungi"/>
</dbReference>
<dbReference type="GO" id="GO:0034497">
    <property type="term" value="P:protein localization to phagophore assembly site"/>
    <property type="evidence" value="ECO:0007669"/>
    <property type="project" value="EnsemblFungi"/>
</dbReference>
<reference evidence="8 9" key="1">
    <citation type="submission" date="2016-08" db="EMBL/GenBank/DDBJ databases">
        <title>A Parts List for Fungal Cellulosomes Revealed by Comparative Genomics.</title>
        <authorList>
            <consortium name="DOE Joint Genome Institute"/>
            <person name="Haitjema C.H."/>
            <person name="Gilmore S.P."/>
            <person name="Henske J.K."/>
            <person name="Solomon K.V."/>
            <person name="De Groot R."/>
            <person name="Kuo A."/>
            <person name="Mondo S.J."/>
            <person name="Salamov A.A."/>
            <person name="Labutti K."/>
            <person name="Zhao Z."/>
            <person name="Chiniquy J."/>
            <person name="Barry K."/>
            <person name="Brewer H.M."/>
            <person name="Purvine S.O."/>
            <person name="Wright A.T."/>
            <person name="Boxma B."/>
            <person name="Van Alen T."/>
            <person name="Hackstein J.H."/>
            <person name="Baker S.E."/>
            <person name="Grigoriev I.V."/>
            <person name="O'Malley M.A."/>
        </authorList>
    </citation>
    <scope>NUCLEOTIDE SEQUENCE [LARGE SCALE GENOMIC DNA]</scope>
    <source>
        <strain evidence="8 9">G1</strain>
    </source>
</reference>
<sequence>MSFRDTHTFEERKKEAMKIREKYVDRIPCIVEKAERSQIQDIDKNKFLVPSSLTIGQFMYVIRKRLKLQQEDAIFLFVNGVIPPVANIMSVVYEEHKDEDVILNFYLSDLII</sequence>
<dbReference type="Pfam" id="PF02991">
    <property type="entry name" value="ATG8"/>
    <property type="match status" value="1"/>
</dbReference>
<keyword evidence="5" id="KW-0449">Lipoprotein</keyword>
<evidence type="ECO:0000256" key="2">
    <source>
        <dbReference type="ARBA" id="ARBA00007293"/>
    </source>
</evidence>
<dbReference type="GO" id="GO:0034727">
    <property type="term" value="P:piecemeal microautophagy of the nucleus"/>
    <property type="evidence" value="ECO:0007669"/>
    <property type="project" value="EnsemblFungi"/>
</dbReference>
<protein>
    <recommendedName>
        <fullName evidence="7">Autophagy-related protein</fullName>
    </recommendedName>
</protein>
<dbReference type="STRING" id="1754190.A0A1Y2AM93"/>
<dbReference type="AlphaFoldDB" id="A0A1Y2AM93"/>
<dbReference type="GO" id="GO:0031386">
    <property type="term" value="F:protein tag activity"/>
    <property type="evidence" value="ECO:0007669"/>
    <property type="project" value="EnsemblFungi"/>
</dbReference>
<dbReference type="OrthoDB" id="6738456at2759"/>
<comment type="caution">
    <text evidence="8">The sequence shown here is derived from an EMBL/GenBank/DDBJ whole genome shotgun (WGS) entry which is preliminary data.</text>
</comment>
<dbReference type="InterPro" id="IPR004241">
    <property type="entry name" value="Atg8-like"/>
</dbReference>
<accession>A0A1Y2AM93</accession>
<keyword evidence="3 7" id="KW-0072">Autophagy</keyword>
<keyword evidence="6" id="KW-0968">Cytoplasmic vesicle</keyword>
<dbReference type="GO" id="GO:0005811">
    <property type="term" value="C:lipid droplet"/>
    <property type="evidence" value="ECO:0007669"/>
    <property type="project" value="EnsemblFungi"/>
</dbReference>
<dbReference type="GO" id="GO:0008429">
    <property type="term" value="F:phosphatidylethanolamine binding"/>
    <property type="evidence" value="ECO:0007669"/>
    <property type="project" value="EnsemblFungi"/>
</dbReference>
<organism evidence="8 9">
    <name type="scientific">Neocallimastix californiae</name>
    <dbReference type="NCBI Taxonomy" id="1754190"/>
    <lineage>
        <taxon>Eukaryota</taxon>
        <taxon>Fungi</taxon>
        <taxon>Fungi incertae sedis</taxon>
        <taxon>Chytridiomycota</taxon>
        <taxon>Chytridiomycota incertae sedis</taxon>
        <taxon>Neocallimastigomycetes</taxon>
        <taxon>Neocallimastigales</taxon>
        <taxon>Neocallimastigaceae</taxon>
        <taxon>Neocallimastix</taxon>
    </lineage>
</organism>
<dbReference type="Gene3D" id="3.10.20.90">
    <property type="entry name" value="Phosphatidylinositol 3-kinase Catalytic Subunit, Chain A, domain 1"/>
    <property type="match status" value="1"/>
</dbReference>
<proteinExistence type="inferred from homology"/>
<dbReference type="GO" id="GO:0140042">
    <property type="term" value="P:lipid droplet formation"/>
    <property type="evidence" value="ECO:0007669"/>
    <property type="project" value="EnsemblFungi"/>
</dbReference>
<keyword evidence="4" id="KW-0472">Membrane</keyword>
<evidence type="ECO:0000313" key="8">
    <source>
        <dbReference type="EMBL" id="ORY23604.1"/>
    </source>
</evidence>
<dbReference type="GO" id="GO:0031966">
    <property type="term" value="C:mitochondrial membrane"/>
    <property type="evidence" value="ECO:0007669"/>
    <property type="project" value="EnsemblFungi"/>
</dbReference>
<dbReference type="GO" id="GO:1905153">
    <property type="term" value="P:regulation of membrane invagination"/>
    <property type="evidence" value="ECO:0007669"/>
    <property type="project" value="EnsemblFungi"/>
</dbReference>
<dbReference type="GO" id="GO:0016241">
    <property type="term" value="P:regulation of macroautophagy"/>
    <property type="evidence" value="ECO:0007669"/>
    <property type="project" value="EnsemblFungi"/>
</dbReference>
<evidence type="ECO:0000256" key="4">
    <source>
        <dbReference type="ARBA" id="ARBA00023136"/>
    </source>
</evidence>
<comment type="subcellular location">
    <subcellularLocation>
        <location evidence="1">Cytoplasmic vesicle</location>
        <location evidence="1">Autophagosome membrane</location>
        <topology evidence="1">Lipid-anchor</topology>
    </subcellularLocation>
</comment>
<dbReference type="Proteomes" id="UP000193920">
    <property type="component" value="Unassembled WGS sequence"/>
</dbReference>
<evidence type="ECO:0000256" key="1">
    <source>
        <dbReference type="ARBA" id="ARBA00004512"/>
    </source>
</evidence>
<evidence type="ECO:0000313" key="9">
    <source>
        <dbReference type="Proteomes" id="UP000193920"/>
    </source>
</evidence>
<dbReference type="GO" id="GO:0031410">
    <property type="term" value="C:cytoplasmic vesicle"/>
    <property type="evidence" value="ECO:0007669"/>
    <property type="project" value="UniProtKB-KW"/>
</dbReference>
<dbReference type="GO" id="GO:0120095">
    <property type="term" value="C:vacuole-isolation membrane contact site"/>
    <property type="evidence" value="ECO:0007669"/>
    <property type="project" value="EnsemblFungi"/>
</dbReference>
<dbReference type="InterPro" id="IPR029071">
    <property type="entry name" value="Ubiquitin-like_domsf"/>
</dbReference>
<evidence type="ECO:0000256" key="7">
    <source>
        <dbReference type="RuleBase" id="RU004384"/>
    </source>
</evidence>
<name>A0A1Y2AM93_9FUNG</name>
<comment type="similarity">
    <text evidence="2 7">Belongs to the ATG8 family.</text>
</comment>
<dbReference type="PANTHER" id="PTHR10969">
    <property type="entry name" value="MICROTUBULE-ASSOCIATED PROTEINS 1A/1B LIGHT CHAIN 3-RELATED"/>
    <property type="match status" value="1"/>
</dbReference>
<dbReference type="GO" id="GO:0000421">
    <property type="term" value="C:autophagosome membrane"/>
    <property type="evidence" value="ECO:0007669"/>
    <property type="project" value="UniProtKB-SubCell"/>
</dbReference>
<gene>
    <name evidence="8" type="ORF">LY90DRAFT_123142</name>
</gene>
<dbReference type="GO" id="GO:0000407">
    <property type="term" value="C:phagophore assembly site"/>
    <property type="evidence" value="ECO:0007669"/>
    <property type="project" value="EnsemblFungi"/>
</dbReference>